<dbReference type="SUPFAM" id="SSF52467">
    <property type="entry name" value="DHS-like NAD/FAD-binding domain"/>
    <property type="match status" value="1"/>
</dbReference>
<evidence type="ECO:0000313" key="5">
    <source>
        <dbReference type="EMBL" id="MEQ2561748.1"/>
    </source>
</evidence>
<feature type="binding site" evidence="2">
    <location>
        <position position="155"/>
    </location>
    <ligand>
        <name>Zn(2+)</name>
        <dbReference type="ChEBI" id="CHEBI:29105"/>
    </ligand>
</feature>
<dbReference type="PANTHER" id="PTHR11085">
    <property type="entry name" value="NAD-DEPENDENT PROTEIN DEACYLASE SIRTUIN-5, MITOCHONDRIAL-RELATED"/>
    <property type="match status" value="1"/>
</dbReference>
<dbReference type="Gene3D" id="3.40.50.1220">
    <property type="entry name" value="TPP-binding domain"/>
    <property type="match status" value="1"/>
</dbReference>
<evidence type="ECO:0000256" key="1">
    <source>
        <dbReference type="ARBA" id="ARBA00023027"/>
    </source>
</evidence>
<dbReference type="Proteomes" id="UP001437460">
    <property type="component" value="Unassembled WGS sequence"/>
</dbReference>
<comment type="caution">
    <text evidence="5">The sequence shown here is derived from an EMBL/GenBank/DDBJ whole genome shotgun (WGS) entry which is preliminary data.</text>
</comment>
<evidence type="ECO:0000256" key="2">
    <source>
        <dbReference type="PROSITE-ProRule" id="PRU00236"/>
    </source>
</evidence>
<reference evidence="5 6" key="1">
    <citation type="submission" date="2024-03" db="EMBL/GenBank/DDBJ databases">
        <title>Human intestinal bacterial collection.</title>
        <authorList>
            <person name="Pauvert C."/>
            <person name="Hitch T.C.A."/>
            <person name="Clavel T."/>
        </authorList>
    </citation>
    <scope>NUCLEOTIDE SEQUENCE [LARGE SCALE GENOMIC DNA]</scope>
    <source>
        <strain evidence="5 6">CLA-AP-H27</strain>
    </source>
</reference>
<gene>
    <name evidence="5" type="ORF">WMO41_00905</name>
</gene>
<name>A0ABV1HJB8_9FIRM</name>
<feature type="compositionally biased region" description="Polar residues" evidence="3">
    <location>
        <begin position="193"/>
        <end position="202"/>
    </location>
</feature>
<accession>A0ABV1HJB8</accession>
<dbReference type="PANTHER" id="PTHR11085:SF4">
    <property type="entry name" value="NAD-DEPENDENT PROTEIN DEACYLASE"/>
    <property type="match status" value="1"/>
</dbReference>
<dbReference type="InterPro" id="IPR026590">
    <property type="entry name" value="Ssirtuin_cat_dom"/>
</dbReference>
<evidence type="ECO:0000259" key="4">
    <source>
        <dbReference type="PROSITE" id="PS50305"/>
    </source>
</evidence>
<feature type="binding site" evidence="2">
    <location>
        <position position="225"/>
    </location>
    <ligand>
        <name>Zn(2+)</name>
        <dbReference type="ChEBI" id="CHEBI:29105"/>
    </ligand>
</feature>
<evidence type="ECO:0000313" key="6">
    <source>
        <dbReference type="Proteomes" id="UP001437460"/>
    </source>
</evidence>
<protein>
    <submittedName>
        <fullName evidence="5">Sir2 silent information regulator family NAD-dependent deacetylase</fullName>
    </submittedName>
</protein>
<keyword evidence="2" id="KW-0479">Metal-binding</keyword>
<feature type="binding site" evidence="2">
    <location>
        <position position="151"/>
    </location>
    <ligand>
        <name>Zn(2+)</name>
        <dbReference type="ChEBI" id="CHEBI:29105"/>
    </ligand>
</feature>
<comment type="caution">
    <text evidence="2">Lacks conserved residue(s) required for the propagation of feature annotation.</text>
</comment>
<keyword evidence="1" id="KW-0520">NAD</keyword>
<evidence type="ECO:0000256" key="3">
    <source>
        <dbReference type="SAM" id="MobiDB-lite"/>
    </source>
</evidence>
<feature type="region of interest" description="Disordered" evidence="3">
    <location>
        <begin position="186"/>
        <end position="209"/>
    </location>
</feature>
<feature type="binding site" evidence="2">
    <location>
        <position position="228"/>
    </location>
    <ligand>
        <name>Zn(2+)</name>
        <dbReference type="ChEBI" id="CHEBI:29105"/>
    </ligand>
</feature>
<dbReference type="PROSITE" id="PS50305">
    <property type="entry name" value="SIRTUIN"/>
    <property type="match status" value="1"/>
</dbReference>
<sequence length="334" mass="39117">MFSRIWTKKFTEESSDQTEQIERLKETLEKSDAVVIGAGAGLSTSAGFTYSGERFERYFSDFAKQYGFADMYSGGFYPFQTSEEHWAYWSRYIWINRYQNAPKPVYEQLYDLVKEKDYFVLTTNVDHCFQKAGFDKHRLFYTQGDYGLFQCSRPCHEETYDNEEIIRCMLESQGYMVKIEKTEEPLTAETMPAKSQKNQSRYQELRPPEPGTLKMQILSDLVPHCLKCGRPMTMNLRCDDTFVQDEGWHRASQRYAEFLRRHEGMRLLFLELGTGYNTPGIVKYSFWQMTDQNPNATYACLNLGEAYAPNQIRKRAICINQDIGEVLDILQKLQ</sequence>
<dbReference type="InterPro" id="IPR050134">
    <property type="entry name" value="NAD-dep_sirtuin_deacylases"/>
</dbReference>
<dbReference type="RefSeq" id="WP_349228190.1">
    <property type="nucleotide sequence ID" value="NZ_JBBMFJ010000001.1"/>
</dbReference>
<keyword evidence="6" id="KW-1185">Reference proteome</keyword>
<keyword evidence="2" id="KW-0862">Zinc</keyword>
<dbReference type="EMBL" id="JBBMFJ010000001">
    <property type="protein sequence ID" value="MEQ2561748.1"/>
    <property type="molecule type" value="Genomic_DNA"/>
</dbReference>
<dbReference type="InterPro" id="IPR029035">
    <property type="entry name" value="DHS-like_NAD/FAD-binding_dom"/>
</dbReference>
<organism evidence="5 6">
    <name type="scientific">Ventrimonas faecis</name>
    <dbReference type="NCBI Taxonomy" id="3133170"/>
    <lineage>
        <taxon>Bacteria</taxon>
        <taxon>Bacillati</taxon>
        <taxon>Bacillota</taxon>
        <taxon>Clostridia</taxon>
        <taxon>Lachnospirales</taxon>
        <taxon>Lachnospiraceae</taxon>
        <taxon>Ventrimonas</taxon>
    </lineage>
</organism>
<feature type="domain" description="Deacetylase sirtuin-type" evidence="4">
    <location>
        <begin position="14"/>
        <end position="334"/>
    </location>
</feature>
<proteinExistence type="predicted"/>